<dbReference type="Proteomes" id="UP000789901">
    <property type="component" value="Unassembled WGS sequence"/>
</dbReference>
<organism evidence="2 3">
    <name type="scientific">Gigaspora margarita</name>
    <dbReference type="NCBI Taxonomy" id="4874"/>
    <lineage>
        <taxon>Eukaryota</taxon>
        <taxon>Fungi</taxon>
        <taxon>Fungi incertae sedis</taxon>
        <taxon>Mucoromycota</taxon>
        <taxon>Glomeromycotina</taxon>
        <taxon>Glomeromycetes</taxon>
        <taxon>Diversisporales</taxon>
        <taxon>Gigasporaceae</taxon>
        <taxon>Gigaspora</taxon>
    </lineage>
</organism>
<comment type="caution">
    <text evidence="2">The sequence shown here is derived from an EMBL/GenBank/DDBJ whole genome shotgun (WGS) entry which is preliminary data.</text>
</comment>
<evidence type="ECO:0000313" key="3">
    <source>
        <dbReference type="Proteomes" id="UP000789901"/>
    </source>
</evidence>
<evidence type="ECO:0000256" key="1">
    <source>
        <dbReference type="SAM" id="MobiDB-lite"/>
    </source>
</evidence>
<dbReference type="EMBL" id="CAJVQB010050121">
    <property type="protein sequence ID" value="CAG8834772.1"/>
    <property type="molecule type" value="Genomic_DNA"/>
</dbReference>
<name>A0ABN7WM45_GIGMA</name>
<proteinExistence type="predicted"/>
<reference evidence="2 3" key="1">
    <citation type="submission" date="2021-06" db="EMBL/GenBank/DDBJ databases">
        <authorList>
            <person name="Kallberg Y."/>
            <person name="Tangrot J."/>
            <person name="Rosling A."/>
        </authorList>
    </citation>
    <scope>NUCLEOTIDE SEQUENCE [LARGE SCALE GENOMIC DNA]</scope>
    <source>
        <strain evidence="2 3">120-4 pot B 10/14</strain>
    </source>
</reference>
<evidence type="ECO:0000313" key="2">
    <source>
        <dbReference type="EMBL" id="CAG8834772.1"/>
    </source>
</evidence>
<keyword evidence="3" id="KW-1185">Reference proteome</keyword>
<feature type="region of interest" description="Disordered" evidence="1">
    <location>
        <begin position="110"/>
        <end position="134"/>
    </location>
</feature>
<feature type="non-terminal residue" evidence="2">
    <location>
        <position position="1"/>
    </location>
</feature>
<gene>
    <name evidence="2" type="ORF">GMARGA_LOCUS32235</name>
</gene>
<accession>A0ABN7WM45</accession>
<sequence length="134" mass="15401">LGLNTPEIVATIRNALKILVFFNYKKAIIEKQQVLVQHISKEEKTRQELIDKKENLLASKYGTIDYKVEEVLKQAKHFKKNLKELLKLLVHSKALAMAINNGTCSSINEQQKKAKNCDDQETEAQTEETTFKKK</sequence>
<protein>
    <submittedName>
        <fullName evidence="2">3066_t:CDS:1</fullName>
    </submittedName>
</protein>